<dbReference type="SUPFAM" id="SSF53448">
    <property type="entry name" value="Nucleotide-diphospho-sugar transferases"/>
    <property type="match status" value="1"/>
</dbReference>
<comment type="function">
    <text evidence="7">Catalyzes the formation of 4-diphosphocytidyl-2-C-methyl-D-erythritol from CTP and 2-C-methyl-D-erythritol 4-phosphate (MEP).</text>
</comment>
<feature type="site" description="Transition state stabilizer" evidence="7">
    <location>
        <position position="15"/>
    </location>
</feature>
<keyword evidence="9" id="KW-1185">Reference proteome</keyword>
<comment type="pathway">
    <text evidence="2 7">Isoprenoid biosynthesis; isopentenyl diphosphate biosynthesis via DXP pathway; isopentenyl diphosphate from 1-deoxy-D-xylulose 5-phosphate: step 2/6.</text>
</comment>
<evidence type="ECO:0000256" key="2">
    <source>
        <dbReference type="ARBA" id="ARBA00004787"/>
    </source>
</evidence>
<evidence type="ECO:0000256" key="7">
    <source>
        <dbReference type="HAMAP-Rule" id="MF_00108"/>
    </source>
</evidence>
<keyword evidence="4 7" id="KW-0808">Transferase</keyword>
<dbReference type="Proteomes" id="UP000175669">
    <property type="component" value="Unassembled WGS sequence"/>
</dbReference>
<dbReference type="Gene3D" id="3.90.550.10">
    <property type="entry name" value="Spore Coat Polysaccharide Biosynthesis Protein SpsA, Chain A"/>
    <property type="match status" value="1"/>
</dbReference>
<feature type="site" description="Positions MEP for the nucleophilic attack" evidence="7">
    <location>
        <position position="195"/>
    </location>
</feature>
<comment type="caution">
    <text evidence="8">The sequence shown here is derived from an EMBL/GenBank/DDBJ whole genome shotgun (WGS) entry which is preliminary data.</text>
</comment>
<dbReference type="CDD" id="cd02516">
    <property type="entry name" value="CDP-ME_synthetase"/>
    <property type="match status" value="1"/>
</dbReference>
<dbReference type="PANTHER" id="PTHR32125">
    <property type="entry name" value="2-C-METHYL-D-ERYTHRITOL 4-PHOSPHATE CYTIDYLYLTRANSFERASE, CHLOROPLASTIC"/>
    <property type="match status" value="1"/>
</dbReference>
<dbReference type="GO" id="GO:0019288">
    <property type="term" value="P:isopentenyl diphosphate biosynthetic process, methylerythritol 4-phosphate pathway"/>
    <property type="evidence" value="ECO:0007669"/>
    <property type="project" value="UniProtKB-UniRule"/>
</dbReference>
<sequence length="289" mass="30677">MTVWAVVPAAGIGSRMQVSIPKQYLCINGQTVLSLTLARLSALADIKRIMVVLNPEDSHWARHHPGQDMADDNAGTSVDGVQGETGGGIGCRVGGKLLTCHGGDDRWQSVLNGLDALADMAAPDDWVLVHDAVRPCVRIDDILQLLALAVPPADSGATTRTVTANDTAGGLLALPVTDTLKRAGAEGCVAQTVDRTALWAACTPQLFPFERLRQTLRDAAAAGVTLTDEASAMEWAGLHPALIPCHKDNIKITYAEDLNLAELILQAQLQESRAASADREQFAYTGILE</sequence>
<dbReference type="RefSeq" id="WP_070115429.1">
    <property type="nucleotide sequence ID" value="NZ_MASR01000001.1"/>
</dbReference>
<dbReference type="Pfam" id="PF01128">
    <property type="entry name" value="IspD"/>
    <property type="match status" value="2"/>
</dbReference>
<dbReference type="InterPro" id="IPR018294">
    <property type="entry name" value="ISPD_synthase_CS"/>
</dbReference>
<evidence type="ECO:0000256" key="3">
    <source>
        <dbReference type="ARBA" id="ARBA00009789"/>
    </source>
</evidence>
<organism evidence="8 9">
    <name type="scientific">Pseudohongiella acticola</name>
    <dbReference type="NCBI Taxonomy" id="1524254"/>
    <lineage>
        <taxon>Bacteria</taxon>
        <taxon>Pseudomonadati</taxon>
        <taxon>Pseudomonadota</taxon>
        <taxon>Gammaproteobacteria</taxon>
        <taxon>Pseudomonadales</taxon>
        <taxon>Pseudohongiellaceae</taxon>
        <taxon>Pseudohongiella</taxon>
    </lineage>
</organism>
<feature type="site" description="Transition state stabilizer" evidence="7">
    <location>
        <position position="22"/>
    </location>
</feature>
<dbReference type="AlphaFoldDB" id="A0A1E8CH91"/>
<evidence type="ECO:0000313" key="9">
    <source>
        <dbReference type="Proteomes" id="UP000175669"/>
    </source>
</evidence>
<keyword evidence="6 7" id="KW-0414">Isoprene biosynthesis</keyword>
<dbReference type="EMBL" id="MASR01000001">
    <property type="protein sequence ID" value="OFE11803.1"/>
    <property type="molecule type" value="Genomic_DNA"/>
</dbReference>
<evidence type="ECO:0000256" key="5">
    <source>
        <dbReference type="ARBA" id="ARBA00022695"/>
    </source>
</evidence>
<comment type="similarity">
    <text evidence="3 7">Belongs to the IspD/TarI cytidylyltransferase family. IspD subfamily.</text>
</comment>
<dbReference type="InterPro" id="IPR029044">
    <property type="entry name" value="Nucleotide-diphossugar_trans"/>
</dbReference>
<proteinExistence type="inferred from homology"/>
<evidence type="ECO:0000256" key="4">
    <source>
        <dbReference type="ARBA" id="ARBA00022679"/>
    </source>
</evidence>
<dbReference type="HAMAP" id="MF_00108">
    <property type="entry name" value="IspD"/>
    <property type="match status" value="1"/>
</dbReference>
<dbReference type="OrthoDB" id="9806837at2"/>
<dbReference type="UniPathway" id="UPA00056">
    <property type="reaction ID" value="UER00093"/>
</dbReference>
<dbReference type="GO" id="GO:0050518">
    <property type="term" value="F:2-C-methyl-D-erythritol 4-phosphate cytidylyltransferase activity"/>
    <property type="evidence" value="ECO:0007669"/>
    <property type="project" value="UniProtKB-UniRule"/>
</dbReference>
<protein>
    <recommendedName>
        <fullName evidence="7">2-C-methyl-D-erythritol 4-phosphate cytidylyltransferase</fullName>
        <ecNumber evidence="7">2.7.7.60</ecNumber>
    </recommendedName>
    <alternativeName>
        <fullName evidence="7">4-diphosphocytidyl-2C-methyl-D-erythritol synthase</fullName>
    </alternativeName>
    <alternativeName>
        <fullName evidence="7">MEP cytidylyltransferase</fullName>
        <shortName evidence="7">MCT</shortName>
    </alternativeName>
</protein>
<reference evidence="9" key="1">
    <citation type="submission" date="2016-07" db="EMBL/GenBank/DDBJ databases">
        <authorList>
            <person name="Florea S."/>
            <person name="Webb J.S."/>
            <person name="Jaromczyk J."/>
            <person name="Schardl C.L."/>
        </authorList>
    </citation>
    <scope>NUCLEOTIDE SEQUENCE [LARGE SCALE GENOMIC DNA]</scope>
    <source>
        <strain evidence="9">KCTC 42131</strain>
    </source>
</reference>
<gene>
    <name evidence="7" type="primary">ispD</name>
    <name evidence="8" type="ORF">PHACT_00400</name>
</gene>
<dbReference type="PANTHER" id="PTHR32125:SF4">
    <property type="entry name" value="2-C-METHYL-D-ERYTHRITOL 4-PHOSPHATE CYTIDYLYLTRANSFERASE, CHLOROPLASTIC"/>
    <property type="match status" value="1"/>
</dbReference>
<dbReference type="InterPro" id="IPR001228">
    <property type="entry name" value="IspD"/>
</dbReference>
<dbReference type="InterPro" id="IPR050088">
    <property type="entry name" value="IspD/TarI_cytidylyltransf_bact"/>
</dbReference>
<comment type="catalytic activity">
    <reaction evidence="1 7">
        <text>2-C-methyl-D-erythritol 4-phosphate + CTP + H(+) = 4-CDP-2-C-methyl-D-erythritol + diphosphate</text>
        <dbReference type="Rhea" id="RHEA:13429"/>
        <dbReference type="ChEBI" id="CHEBI:15378"/>
        <dbReference type="ChEBI" id="CHEBI:33019"/>
        <dbReference type="ChEBI" id="CHEBI:37563"/>
        <dbReference type="ChEBI" id="CHEBI:57823"/>
        <dbReference type="ChEBI" id="CHEBI:58262"/>
        <dbReference type="EC" id="2.7.7.60"/>
    </reaction>
</comment>
<dbReference type="PROSITE" id="PS01295">
    <property type="entry name" value="ISPD"/>
    <property type="match status" value="1"/>
</dbReference>
<dbReference type="STRING" id="1524254.PHACT_00400"/>
<evidence type="ECO:0000256" key="1">
    <source>
        <dbReference type="ARBA" id="ARBA00001282"/>
    </source>
</evidence>
<keyword evidence="5 7" id="KW-0548">Nucleotidyltransferase</keyword>
<dbReference type="EC" id="2.7.7.60" evidence="7"/>
<accession>A0A1E8CH91</accession>
<name>A0A1E8CH91_9GAMM</name>
<evidence type="ECO:0000256" key="6">
    <source>
        <dbReference type="ARBA" id="ARBA00023229"/>
    </source>
</evidence>
<feature type="site" description="Positions MEP for the nucleophilic attack" evidence="7">
    <location>
        <position position="251"/>
    </location>
</feature>
<dbReference type="InterPro" id="IPR034683">
    <property type="entry name" value="IspD/TarI"/>
</dbReference>
<dbReference type="NCBIfam" id="TIGR00453">
    <property type="entry name" value="ispD"/>
    <property type="match status" value="1"/>
</dbReference>
<evidence type="ECO:0000313" key="8">
    <source>
        <dbReference type="EMBL" id="OFE11803.1"/>
    </source>
</evidence>